<accession>A0A2Z2KLM2</accession>
<dbReference type="InterPro" id="IPR012854">
    <property type="entry name" value="Cu_amine_oxidase-like_N"/>
</dbReference>
<evidence type="ECO:0000259" key="1">
    <source>
        <dbReference type="Pfam" id="PF07833"/>
    </source>
</evidence>
<feature type="domain" description="Peptidase M15C" evidence="2">
    <location>
        <begin position="70"/>
        <end position="140"/>
    </location>
</feature>
<organism evidence="3 4">
    <name type="scientific">Paenibacillus donghaensis</name>
    <dbReference type="NCBI Taxonomy" id="414771"/>
    <lineage>
        <taxon>Bacteria</taxon>
        <taxon>Bacillati</taxon>
        <taxon>Bacillota</taxon>
        <taxon>Bacilli</taxon>
        <taxon>Bacillales</taxon>
        <taxon>Paenibacillaceae</taxon>
        <taxon>Paenibacillus</taxon>
    </lineage>
</organism>
<sequence>MLTLTQLKSKSATRLKGLHPAVRVAAQTLTEHCCQRGIPILITQGLRTVAEQNALYAQGRTVKGAIVTNARGGYSYHNYGLAVDFALLLQDGRTVSWDTGSDGNGDEIADWQEVVREAKALGFEWGGDWTSFRDYPHLQIAFGLSLAQLRGGAEPSAASVEALYQKINKEGEKQDMKTEHTAVVQVNGVKIADGMLNKGITYVPVRSLAEALGAQVRYIAATRTVEVTSSQLRGNGDE</sequence>
<proteinExistence type="predicted"/>
<dbReference type="CDD" id="cd14845">
    <property type="entry name" value="L-Ala-D-Glu_peptidase_like"/>
    <property type="match status" value="1"/>
</dbReference>
<dbReference type="OrthoDB" id="9799970at2"/>
<reference evidence="3 4" key="1">
    <citation type="submission" date="2017-06" db="EMBL/GenBank/DDBJ databases">
        <title>Complete genome sequence of Paenibacillus donghaensis KCTC 13049T isolated from East Sea sediment, South Korea.</title>
        <authorList>
            <person name="Jung B.K."/>
            <person name="Hong S.-J."/>
            <person name="Shin J.-H."/>
        </authorList>
    </citation>
    <scope>NUCLEOTIDE SEQUENCE [LARGE SCALE GENOMIC DNA]</scope>
    <source>
        <strain evidence="3 4">KCTC 13049</strain>
    </source>
</reference>
<name>A0A2Z2KLM2_9BACL</name>
<feature type="domain" description="Copper amine oxidase-like N-terminal" evidence="1">
    <location>
        <begin position="186"/>
        <end position="229"/>
    </location>
</feature>
<evidence type="ECO:0000313" key="4">
    <source>
        <dbReference type="Proteomes" id="UP000249890"/>
    </source>
</evidence>
<protein>
    <recommendedName>
        <fullName evidence="5">Peptidase M15</fullName>
    </recommendedName>
</protein>
<dbReference type="RefSeq" id="WP_087918287.1">
    <property type="nucleotide sequence ID" value="NZ_CP021780.1"/>
</dbReference>
<evidence type="ECO:0000313" key="3">
    <source>
        <dbReference type="EMBL" id="ASA24303.1"/>
    </source>
</evidence>
<dbReference type="GO" id="GO:0008233">
    <property type="term" value="F:peptidase activity"/>
    <property type="evidence" value="ECO:0007669"/>
    <property type="project" value="InterPro"/>
</dbReference>
<evidence type="ECO:0008006" key="5">
    <source>
        <dbReference type="Google" id="ProtNLM"/>
    </source>
</evidence>
<dbReference type="InterPro" id="IPR039561">
    <property type="entry name" value="Peptidase_M15C"/>
</dbReference>
<dbReference type="Gene3D" id="3.30.1380.10">
    <property type="match status" value="1"/>
</dbReference>
<dbReference type="Pfam" id="PF13539">
    <property type="entry name" value="Peptidase_M15_4"/>
    <property type="match status" value="1"/>
</dbReference>
<dbReference type="KEGG" id="pdh:B9T62_28195"/>
<dbReference type="SUPFAM" id="SSF55166">
    <property type="entry name" value="Hedgehog/DD-peptidase"/>
    <property type="match status" value="1"/>
</dbReference>
<dbReference type="PANTHER" id="PTHR34385:SF1">
    <property type="entry name" value="PEPTIDOGLYCAN L-ALANYL-D-GLUTAMATE ENDOPEPTIDASE CWLK"/>
    <property type="match status" value="1"/>
</dbReference>
<dbReference type="Proteomes" id="UP000249890">
    <property type="component" value="Chromosome"/>
</dbReference>
<dbReference type="Pfam" id="PF07833">
    <property type="entry name" value="Cu_amine_oxidN1"/>
    <property type="match status" value="1"/>
</dbReference>
<dbReference type="EMBL" id="CP021780">
    <property type="protein sequence ID" value="ASA24303.1"/>
    <property type="molecule type" value="Genomic_DNA"/>
</dbReference>
<dbReference type="PANTHER" id="PTHR34385">
    <property type="entry name" value="D-ALANYL-D-ALANINE CARBOXYPEPTIDASE"/>
    <property type="match status" value="1"/>
</dbReference>
<gene>
    <name evidence="3" type="ORF">B9T62_28195</name>
</gene>
<dbReference type="InterPro" id="IPR009045">
    <property type="entry name" value="Zn_M74/Hedgehog-like"/>
</dbReference>
<dbReference type="AlphaFoldDB" id="A0A2Z2KLM2"/>
<evidence type="ECO:0000259" key="2">
    <source>
        <dbReference type="Pfam" id="PF13539"/>
    </source>
</evidence>
<dbReference type="InterPro" id="IPR052179">
    <property type="entry name" value="DD-CPase-like"/>
</dbReference>
<keyword evidence="4" id="KW-1185">Reference proteome</keyword>